<accession>A0ABY6D763</accession>
<dbReference type="RefSeq" id="WP_263052702.1">
    <property type="nucleotide sequence ID" value="NZ_CP106735.1"/>
</dbReference>
<evidence type="ECO:0000313" key="2">
    <source>
        <dbReference type="Proteomes" id="UP001062165"/>
    </source>
</evidence>
<reference evidence="1" key="1">
    <citation type="submission" date="2022-10" db="EMBL/GenBank/DDBJ databases">
        <title>Comparative genomics and taxonomic characterization of three novel marine species of genus Reichenbachiella exhibiting antioxidant and polysaccharide degradation activities.</title>
        <authorList>
            <person name="Muhammad N."/>
            <person name="Lee Y.-J."/>
            <person name="Ko J."/>
            <person name="Kim S.-G."/>
        </authorList>
    </citation>
    <scope>NUCLEOTIDE SEQUENCE</scope>
    <source>
        <strain evidence="1">Wsw4-B4</strain>
    </source>
</reference>
<dbReference type="InterPro" id="IPR017853">
    <property type="entry name" value="GH"/>
</dbReference>
<dbReference type="Pfam" id="PF16126">
    <property type="entry name" value="DUF4838"/>
    <property type="match status" value="1"/>
</dbReference>
<dbReference type="EMBL" id="CP106735">
    <property type="protein sequence ID" value="UXX80973.1"/>
    <property type="molecule type" value="Genomic_DNA"/>
</dbReference>
<sequence length="639" mass="73490">MKISIITSLIVSCWLISCNSEDMNPHMLVENGEAKAVIILPENTNTLQEEAIVDFVSTVKRATGVLIDTLSSERAQKRDGVTKIIFGPSALTEKLGIDTKGLQEEEFWIVPHGQYLIILAKDIIHETAPDNIWRSKEAENSRVTQWALGYLLDRYLGVRWLWPGELGTYVPQQNTVSLPDSIVQFQQPLVRRCFNVIEENKPNLTWLGYHQFAGERKDYHFQHSFRRGGDNGDWYEKYHQTHPEYLAKSPDGIVPPPPKRGFYHLCLSNPDVVSLIVEGWEKSGMPDYWDITPNDGNRFCTCDSCRALDETYGANSYTKEEIWKKPSHVSLTDRYVWFWNQIITAMRKKNPEVKVGVFLYSAYRNPPKKLKVKEGIVGEIVHGFDFSFWQEWQAVGVKEIGLRPNWLYMGASAPHLPLRKIGSYIEQARDNGMTLIDMDCFHEYWATQGPIYYLITRLIARPDLNTSAVLDEYCEAFGSASEQIRAYLDYWETYSEKVAFNIPAGGSLSQDDNGLYAQVSRQAFGQVMHPLKGHWKILPYIYNQEVLEPAYAILKGAQNKAANKEELARVNFLIHGLKMVEIDSEYMLSSTSKEKKERMSQLEQFGADMHEKYGYWQSKDAFFIKYWGLYDKAMDASEM</sequence>
<gene>
    <name evidence="1" type="ORF">N7E81_07660</name>
</gene>
<dbReference type="InterPro" id="IPR032287">
    <property type="entry name" value="DUF4838"/>
</dbReference>
<name>A0ABY6D763_9BACT</name>
<dbReference type="PANTHER" id="PTHR47406:SF2">
    <property type="entry name" value="ALPHA GLUCURONIDASE N-TERMINAL DOMAIN-CONTAINING PROTEIN"/>
    <property type="match status" value="1"/>
</dbReference>
<organism evidence="1 2">
    <name type="scientific">Reichenbachiella carrageenanivorans</name>
    <dbReference type="NCBI Taxonomy" id="2979869"/>
    <lineage>
        <taxon>Bacteria</taxon>
        <taxon>Pseudomonadati</taxon>
        <taxon>Bacteroidota</taxon>
        <taxon>Cytophagia</taxon>
        <taxon>Cytophagales</taxon>
        <taxon>Reichenbachiellaceae</taxon>
        <taxon>Reichenbachiella</taxon>
    </lineage>
</organism>
<evidence type="ECO:0000313" key="1">
    <source>
        <dbReference type="EMBL" id="UXX80973.1"/>
    </source>
</evidence>
<dbReference type="PROSITE" id="PS51257">
    <property type="entry name" value="PROKAR_LIPOPROTEIN"/>
    <property type="match status" value="1"/>
</dbReference>
<dbReference type="SUPFAM" id="SSF51445">
    <property type="entry name" value="(Trans)glycosidases"/>
    <property type="match status" value="1"/>
</dbReference>
<protein>
    <submittedName>
        <fullName evidence="1">DUF4838 domain-containing protein</fullName>
    </submittedName>
</protein>
<dbReference type="Proteomes" id="UP001062165">
    <property type="component" value="Chromosome"/>
</dbReference>
<proteinExistence type="predicted"/>
<keyword evidence="2" id="KW-1185">Reference proteome</keyword>
<dbReference type="PANTHER" id="PTHR47406">
    <property type="entry name" value="COAGULATION FACTOR 5/8 TYPE, C-TERMINAL"/>
    <property type="match status" value="1"/>
</dbReference>